<sequence>MSADKIEKLRLLGGDKVFWKSILYKPCYFRDDRINTLPIHKRREYEQRNGLRLIITRDGQRRREVIPGGAQDRDWRAHEERERQLVVVNEKLSHYIDYINTLLGKYP</sequence>
<evidence type="ECO:0000313" key="1">
    <source>
        <dbReference type="Proteomes" id="UP000887575"/>
    </source>
</evidence>
<dbReference type="Proteomes" id="UP000887575">
    <property type="component" value="Unassembled WGS sequence"/>
</dbReference>
<name>A0AAF3FGN9_9BILA</name>
<reference evidence="2" key="1">
    <citation type="submission" date="2024-02" db="UniProtKB">
        <authorList>
            <consortium name="WormBaseParasite"/>
        </authorList>
    </citation>
    <scope>IDENTIFICATION</scope>
</reference>
<keyword evidence="1" id="KW-1185">Reference proteome</keyword>
<organism evidence="1 2">
    <name type="scientific">Mesorhabditis belari</name>
    <dbReference type="NCBI Taxonomy" id="2138241"/>
    <lineage>
        <taxon>Eukaryota</taxon>
        <taxon>Metazoa</taxon>
        <taxon>Ecdysozoa</taxon>
        <taxon>Nematoda</taxon>
        <taxon>Chromadorea</taxon>
        <taxon>Rhabditida</taxon>
        <taxon>Rhabditina</taxon>
        <taxon>Rhabditomorpha</taxon>
        <taxon>Rhabditoidea</taxon>
        <taxon>Rhabditidae</taxon>
        <taxon>Mesorhabditinae</taxon>
        <taxon>Mesorhabditis</taxon>
    </lineage>
</organism>
<dbReference type="WBParaSite" id="MBELARI_LOCUS5205">
    <property type="protein sequence ID" value="MBELARI_LOCUS5205"/>
    <property type="gene ID" value="MBELARI_LOCUS5205"/>
</dbReference>
<evidence type="ECO:0000313" key="2">
    <source>
        <dbReference type="WBParaSite" id="MBELARI_LOCUS5205"/>
    </source>
</evidence>
<protein>
    <submittedName>
        <fullName evidence="2">Uncharacterized protein</fullName>
    </submittedName>
</protein>
<proteinExistence type="predicted"/>
<dbReference type="AlphaFoldDB" id="A0AAF3FGN9"/>
<accession>A0AAF3FGN9</accession>